<gene>
    <name evidence="6" type="ORF">FE782_17200</name>
</gene>
<dbReference type="PANTHER" id="PTHR46796">
    <property type="entry name" value="HTH-TYPE TRANSCRIPTIONAL ACTIVATOR RHAS-RELATED"/>
    <property type="match status" value="1"/>
</dbReference>
<keyword evidence="3" id="KW-0010">Activator</keyword>
<dbReference type="InterPro" id="IPR050204">
    <property type="entry name" value="AraC_XylS_family_regulators"/>
</dbReference>
<dbReference type="SUPFAM" id="SSF46689">
    <property type="entry name" value="Homeodomain-like"/>
    <property type="match status" value="2"/>
</dbReference>
<dbReference type="GO" id="GO:0003700">
    <property type="term" value="F:DNA-binding transcription factor activity"/>
    <property type="evidence" value="ECO:0007669"/>
    <property type="project" value="InterPro"/>
</dbReference>
<evidence type="ECO:0000256" key="4">
    <source>
        <dbReference type="ARBA" id="ARBA00023163"/>
    </source>
</evidence>
<dbReference type="InterPro" id="IPR018060">
    <property type="entry name" value="HTH_AraC"/>
</dbReference>
<dbReference type="SUPFAM" id="SSF51215">
    <property type="entry name" value="Regulatory protein AraC"/>
    <property type="match status" value="1"/>
</dbReference>
<keyword evidence="7" id="KW-1185">Reference proteome</keyword>
<keyword evidence="2" id="KW-0238">DNA-binding</keyword>
<dbReference type="PRINTS" id="PR00032">
    <property type="entry name" value="HTHARAC"/>
</dbReference>
<protein>
    <submittedName>
        <fullName evidence="6">Helix-turn-helix domain-containing protein</fullName>
    </submittedName>
</protein>
<evidence type="ECO:0000313" key="6">
    <source>
        <dbReference type="EMBL" id="TLS51123.1"/>
    </source>
</evidence>
<reference evidence="6 7" key="1">
    <citation type="submission" date="2019-05" db="EMBL/GenBank/DDBJ databases">
        <authorList>
            <person name="Narsing Rao M.P."/>
            <person name="Li W.J."/>
        </authorList>
    </citation>
    <scope>NUCLEOTIDE SEQUENCE [LARGE SCALE GENOMIC DNA]</scope>
    <source>
        <strain evidence="6 7">SYSU_K30003</strain>
    </source>
</reference>
<dbReference type="InterPro" id="IPR018062">
    <property type="entry name" value="HTH_AraC-typ_CS"/>
</dbReference>
<dbReference type="AlphaFoldDB" id="A0A5R9GEM8"/>
<keyword evidence="1" id="KW-0805">Transcription regulation</keyword>
<dbReference type="Pfam" id="PF12833">
    <property type="entry name" value="HTH_18"/>
    <property type="match status" value="1"/>
</dbReference>
<dbReference type="GO" id="GO:0043565">
    <property type="term" value="F:sequence-specific DNA binding"/>
    <property type="evidence" value="ECO:0007669"/>
    <property type="project" value="InterPro"/>
</dbReference>
<dbReference type="InterPro" id="IPR014710">
    <property type="entry name" value="RmlC-like_jellyroll"/>
</dbReference>
<comment type="caution">
    <text evidence="6">The sequence shown here is derived from an EMBL/GenBank/DDBJ whole genome shotgun (WGS) entry which is preliminary data.</text>
</comment>
<evidence type="ECO:0000256" key="1">
    <source>
        <dbReference type="ARBA" id="ARBA00023015"/>
    </source>
</evidence>
<dbReference type="PROSITE" id="PS00041">
    <property type="entry name" value="HTH_ARAC_FAMILY_1"/>
    <property type="match status" value="1"/>
</dbReference>
<proteinExistence type="predicted"/>
<sequence>MRTRMRKTASSRWMYTNDRGEAASDVPELITLGYDRFSEAIPLPDHRHDRSYEFVYMESGRATWEVGGASYASHAGQLFHTRPGEVHRARSNHIEPCSIWWMIVLDPAETKGWLRLEERERVTLADALREAPRVATIGPGALEPLRRMRLVLEQGGALRALEIRTGIVDLLLRALRPGKSPDLPPDLSEALVKLCARIQAEPERRWTTAELASTLGVGDSHVYRVFREAVGQSPASYIERVRVERACERLTRTDVSVTEVAFELGFKTSQHFATVFKRYTGLTPTQWRHHSRPQTL</sequence>
<name>A0A5R9GEM8_9BACL</name>
<dbReference type="EMBL" id="VCIW01000011">
    <property type="protein sequence ID" value="TLS51123.1"/>
    <property type="molecule type" value="Genomic_DNA"/>
</dbReference>
<dbReference type="InterPro" id="IPR037923">
    <property type="entry name" value="HTH-like"/>
</dbReference>
<dbReference type="Gene3D" id="1.10.10.60">
    <property type="entry name" value="Homeodomain-like"/>
    <property type="match status" value="2"/>
</dbReference>
<dbReference type="CDD" id="cd02208">
    <property type="entry name" value="cupin_RmlC-like"/>
    <property type="match status" value="1"/>
</dbReference>
<dbReference type="InterPro" id="IPR009057">
    <property type="entry name" value="Homeodomain-like_sf"/>
</dbReference>
<dbReference type="InterPro" id="IPR013096">
    <property type="entry name" value="Cupin_2"/>
</dbReference>
<keyword evidence="4" id="KW-0804">Transcription</keyword>
<feature type="domain" description="HTH araC/xylS-type" evidence="5">
    <location>
        <begin position="192"/>
        <end position="290"/>
    </location>
</feature>
<evidence type="ECO:0000256" key="2">
    <source>
        <dbReference type="ARBA" id="ARBA00023125"/>
    </source>
</evidence>
<dbReference type="InterPro" id="IPR020449">
    <property type="entry name" value="Tscrpt_reg_AraC-type_HTH"/>
</dbReference>
<dbReference type="Gene3D" id="2.60.120.10">
    <property type="entry name" value="Jelly Rolls"/>
    <property type="match status" value="1"/>
</dbReference>
<dbReference type="Proteomes" id="UP000309676">
    <property type="component" value="Unassembled WGS sequence"/>
</dbReference>
<organism evidence="6 7">
    <name type="scientific">Paenibacillus antri</name>
    <dbReference type="NCBI Taxonomy" id="2582848"/>
    <lineage>
        <taxon>Bacteria</taxon>
        <taxon>Bacillati</taxon>
        <taxon>Bacillota</taxon>
        <taxon>Bacilli</taxon>
        <taxon>Bacillales</taxon>
        <taxon>Paenibacillaceae</taxon>
        <taxon>Paenibacillus</taxon>
    </lineage>
</organism>
<dbReference type="SMART" id="SM00342">
    <property type="entry name" value="HTH_ARAC"/>
    <property type="match status" value="1"/>
</dbReference>
<evidence type="ECO:0000256" key="3">
    <source>
        <dbReference type="ARBA" id="ARBA00023159"/>
    </source>
</evidence>
<evidence type="ECO:0000313" key="7">
    <source>
        <dbReference type="Proteomes" id="UP000309676"/>
    </source>
</evidence>
<evidence type="ECO:0000259" key="5">
    <source>
        <dbReference type="PROSITE" id="PS01124"/>
    </source>
</evidence>
<dbReference type="Pfam" id="PF07883">
    <property type="entry name" value="Cupin_2"/>
    <property type="match status" value="1"/>
</dbReference>
<dbReference type="PROSITE" id="PS01124">
    <property type="entry name" value="HTH_ARAC_FAMILY_2"/>
    <property type="match status" value="1"/>
</dbReference>
<accession>A0A5R9GEM8</accession>